<keyword evidence="3" id="KW-0808">Transferase</keyword>
<comment type="caution">
    <text evidence="3">The sequence shown here is derived from an EMBL/GenBank/DDBJ whole genome shotgun (WGS) entry which is preliminary data.</text>
</comment>
<evidence type="ECO:0000256" key="1">
    <source>
        <dbReference type="ARBA" id="ARBA00005546"/>
    </source>
</evidence>
<keyword evidence="2" id="KW-0539">Nucleus</keyword>
<dbReference type="AlphaFoldDB" id="A0AAW1KGF2"/>
<proteinExistence type="inferred from homology"/>
<organism evidence="3 4">
    <name type="scientific">Popillia japonica</name>
    <name type="common">Japanese beetle</name>
    <dbReference type="NCBI Taxonomy" id="7064"/>
    <lineage>
        <taxon>Eukaryota</taxon>
        <taxon>Metazoa</taxon>
        <taxon>Ecdysozoa</taxon>
        <taxon>Arthropoda</taxon>
        <taxon>Hexapoda</taxon>
        <taxon>Insecta</taxon>
        <taxon>Pterygota</taxon>
        <taxon>Neoptera</taxon>
        <taxon>Endopterygota</taxon>
        <taxon>Coleoptera</taxon>
        <taxon>Polyphaga</taxon>
        <taxon>Scarabaeiformia</taxon>
        <taxon>Scarabaeidae</taxon>
        <taxon>Rutelinae</taxon>
        <taxon>Popillia</taxon>
    </lineage>
</organism>
<name>A0AAW1KGF2_POPJA</name>
<gene>
    <name evidence="3" type="ORF">QE152_g24255</name>
</gene>
<dbReference type="InterPro" id="IPR013926">
    <property type="entry name" value="CGI121/TPRKB"/>
</dbReference>
<evidence type="ECO:0000313" key="4">
    <source>
        <dbReference type="Proteomes" id="UP001458880"/>
    </source>
</evidence>
<reference evidence="3 4" key="1">
    <citation type="journal article" date="2024" name="BMC Genomics">
        <title>De novo assembly and annotation of Popillia japonica's genome with initial clues to its potential as an invasive pest.</title>
        <authorList>
            <person name="Cucini C."/>
            <person name="Boschi S."/>
            <person name="Funari R."/>
            <person name="Cardaioli E."/>
            <person name="Iannotti N."/>
            <person name="Marturano G."/>
            <person name="Paoli F."/>
            <person name="Bruttini M."/>
            <person name="Carapelli A."/>
            <person name="Frati F."/>
            <person name="Nardi F."/>
        </authorList>
    </citation>
    <scope>NUCLEOTIDE SEQUENCE [LARGE SCALE GENOMIC DNA]</scope>
    <source>
        <strain evidence="3">DMR45628</strain>
    </source>
</reference>
<dbReference type="EMBL" id="JASPKY010000244">
    <property type="protein sequence ID" value="KAK9717277.1"/>
    <property type="molecule type" value="Genomic_DNA"/>
</dbReference>
<dbReference type="Proteomes" id="UP001458880">
    <property type="component" value="Unassembled WGS sequence"/>
</dbReference>
<dbReference type="InterPro" id="IPR036504">
    <property type="entry name" value="CGI121/TPRKB_sf"/>
</dbReference>
<sequence>MKLYRNVTNVPELRQRVLKVVVIEKKEENLEDIFKDVQGEEVALEALSEISNMNLIKKVYKLNDIETEHIQAIDSICQIKL</sequence>
<evidence type="ECO:0000313" key="3">
    <source>
        <dbReference type="EMBL" id="KAK9717277.1"/>
    </source>
</evidence>
<accession>A0AAW1KGF2</accession>
<comment type="similarity">
    <text evidence="1 2">Belongs to the CGI121/TPRKB family.</text>
</comment>
<dbReference type="GO" id="GO:0016301">
    <property type="term" value="F:kinase activity"/>
    <property type="evidence" value="ECO:0007669"/>
    <property type="project" value="UniProtKB-KW"/>
</dbReference>
<keyword evidence="3" id="KW-0418">Kinase</keyword>
<dbReference type="Gene3D" id="3.30.2380.10">
    <property type="entry name" value="CGI121/TPRKB"/>
    <property type="match status" value="1"/>
</dbReference>
<protein>
    <submittedName>
        <fullName evidence="3">Kinase binding protein CGI-121</fullName>
    </submittedName>
</protein>
<evidence type="ECO:0000256" key="2">
    <source>
        <dbReference type="RuleBase" id="RU004398"/>
    </source>
</evidence>
<keyword evidence="4" id="KW-1185">Reference proteome</keyword>
<dbReference type="Pfam" id="PF08617">
    <property type="entry name" value="CGI-121"/>
    <property type="match status" value="1"/>
</dbReference>